<dbReference type="EMBL" id="BMAO01020293">
    <property type="protein sequence ID" value="GFQ66369.1"/>
    <property type="molecule type" value="Genomic_DNA"/>
</dbReference>
<feature type="compositionally biased region" description="Basic and acidic residues" evidence="1">
    <location>
        <begin position="96"/>
        <end position="107"/>
    </location>
</feature>
<feature type="compositionally biased region" description="Basic and acidic residues" evidence="1">
    <location>
        <begin position="226"/>
        <end position="235"/>
    </location>
</feature>
<reference evidence="2" key="1">
    <citation type="submission" date="2020-07" db="EMBL/GenBank/DDBJ databases">
        <title>Multicomponent nature underlies the extraordinary mechanical properties of spider dragline silk.</title>
        <authorList>
            <person name="Kono N."/>
            <person name="Nakamura H."/>
            <person name="Mori M."/>
            <person name="Yoshida Y."/>
            <person name="Ohtoshi R."/>
            <person name="Malay A.D."/>
            <person name="Moran D.A.P."/>
            <person name="Tomita M."/>
            <person name="Numata K."/>
            <person name="Arakawa K."/>
        </authorList>
    </citation>
    <scope>NUCLEOTIDE SEQUENCE</scope>
</reference>
<keyword evidence="3" id="KW-1185">Reference proteome</keyword>
<feature type="region of interest" description="Disordered" evidence="1">
    <location>
        <begin position="203"/>
        <end position="235"/>
    </location>
</feature>
<evidence type="ECO:0000313" key="2">
    <source>
        <dbReference type="EMBL" id="GFQ66369.1"/>
    </source>
</evidence>
<name>A0A8X6GG84_TRICU</name>
<organism evidence="2 3">
    <name type="scientific">Trichonephila clavata</name>
    <name type="common">Joro spider</name>
    <name type="synonym">Nephila clavata</name>
    <dbReference type="NCBI Taxonomy" id="2740835"/>
    <lineage>
        <taxon>Eukaryota</taxon>
        <taxon>Metazoa</taxon>
        <taxon>Ecdysozoa</taxon>
        <taxon>Arthropoda</taxon>
        <taxon>Chelicerata</taxon>
        <taxon>Arachnida</taxon>
        <taxon>Araneae</taxon>
        <taxon>Araneomorphae</taxon>
        <taxon>Entelegynae</taxon>
        <taxon>Araneoidea</taxon>
        <taxon>Nephilidae</taxon>
        <taxon>Trichonephila</taxon>
    </lineage>
</organism>
<evidence type="ECO:0000313" key="3">
    <source>
        <dbReference type="Proteomes" id="UP000887116"/>
    </source>
</evidence>
<evidence type="ECO:0000256" key="1">
    <source>
        <dbReference type="SAM" id="MobiDB-lite"/>
    </source>
</evidence>
<dbReference type="Proteomes" id="UP000887116">
    <property type="component" value="Unassembled WGS sequence"/>
</dbReference>
<comment type="caution">
    <text evidence="2">The sequence shown here is derived from an EMBL/GenBank/DDBJ whole genome shotgun (WGS) entry which is preliminary data.</text>
</comment>
<sequence length="235" mass="26634">MQSAQLSREHELRCRDLMILRYDRQRQLCDEIITKQRILIDELNELYHIYQQEIQELNSGRHSDLGQLSLYDSLYRPTSSGLRPLGSSGSMLELHQLESSKSSDSRTSRAPNPLPPIGSQGENNDGDKRLFLRRKRQPYRRGSDDDSIGTPHLPPISNNPLDSRNRRANSRFSNSSSNSSTSVTDRSYRSLSINSPLDFTAYSNASSHGGSSDSSDYRENLFPSPRHPDSHILCP</sequence>
<dbReference type="OrthoDB" id="6489156at2759"/>
<dbReference type="AlphaFoldDB" id="A0A8X6GG84"/>
<feature type="compositionally biased region" description="Low complexity" evidence="1">
    <location>
        <begin position="203"/>
        <end position="214"/>
    </location>
</feature>
<protein>
    <submittedName>
        <fullName evidence="2">Kinesin-like protein</fullName>
    </submittedName>
</protein>
<accession>A0A8X6GG84</accession>
<proteinExistence type="predicted"/>
<gene>
    <name evidence="2" type="ORF">TNCT_72091</name>
</gene>
<feature type="compositionally biased region" description="Low complexity" evidence="1">
    <location>
        <begin position="170"/>
        <end position="182"/>
    </location>
</feature>
<feature type="region of interest" description="Disordered" evidence="1">
    <location>
        <begin position="96"/>
        <end position="188"/>
    </location>
</feature>